<dbReference type="RefSeq" id="WP_103238091.1">
    <property type="nucleotide sequence ID" value="NZ_CANRXC010000003.1"/>
</dbReference>
<gene>
    <name evidence="2" type="primary">rplGA</name>
    <name evidence="2" type="ORF">AMURIS_00678</name>
</gene>
<evidence type="ECO:0000313" key="2">
    <source>
        <dbReference type="EMBL" id="SOY27973.1"/>
    </source>
</evidence>
<dbReference type="OrthoDB" id="9794863at2"/>
<sequence>MRQNKILSLLGIAMRGRRLVSGEFQTLEAIRKGSAMLVIIAEDASNNTKKLFADKCSYYHVPLECYGTGDELGRAVGKDLRSSLGVCDAGLADAIIKQLKEKQSAV</sequence>
<keyword evidence="3" id="KW-1185">Reference proteome</keyword>
<dbReference type="SUPFAM" id="SSF55315">
    <property type="entry name" value="L30e-like"/>
    <property type="match status" value="1"/>
</dbReference>
<feature type="domain" description="Ribosomal protein eL8/eL30/eS12/Gadd45" evidence="1">
    <location>
        <begin position="5"/>
        <end position="92"/>
    </location>
</feature>
<evidence type="ECO:0000313" key="3">
    <source>
        <dbReference type="Proteomes" id="UP000236311"/>
    </source>
</evidence>
<evidence type="ECO:0000259" key="1">
    <source>
        <dbReference type="Pfam" id="PF01248"/>
    </source>
</evidence>
<organism evidence="2 3">
    <name type="scientific">Acetatifactor muris</name>
    <dbReference type="NCBI Taxonomy" id="879566"/>
    <lineage>
        <taxon>Bacteria</taxon>
        <taxon>Bacillati</taxon>
        <taxon>Bacillota</taxon>
        <taxon>Clostridia</taxon>
        <taxon>Lachnospirales</taxon>
        <taxon>Lachnospiraceae</taxon>
        <taxon>Acetatifactor</taxon>
    </lineage>
</organism>
<dbReference type="EMBL" id="OFSM01000003">
    <property type="protein sequence ID" value="SOY27973.1"/>
    <property type="molecule type" value="Genomic_DNA"/>
</dbReference>
<name>A0A2K4ZBY7_9FIRM</name>
<dbReference type="GO" id="GO:0005840">
    <property type="term" value="C:ribosome"/>
    <property type="evidence" value="ECO:0007669"/>
    <property type="project" value="UniProtKB-KW"/>
</dbReference>
<dbReference type="InterPro" id="IPR004038">
    <property type="entry name" value="Ribosomal_eL8/eL30/eS12/Gad45"/>
</dbReference>
<protein>
    <submittedName>
        <fullName evidence="2">Putative ribosomal protein YlxQ</fullName>
    </submittedName>
</protein>
<dbReference type="AlphaFoldDB" id="A0A2K4ZBY7"/>
<dbReference type="Gene3D" id="3.30.1330.30">
    <property type="match status" value="1"/>
</dbReference>
<dbReference type="Pfam" id="PF01248">
    <property type="entry name" value="Ribosomal_L7Ae"/>
    <property type="match status" value="1"/>
</dbReference>
<reference evidence="2 3" key="1">
    <citation type="submission" date="2018-01" db="EMBL/GenBank/DDBJ databases">
        <authorList>
            <person name="Gaut B.S."/>
            <person name="Morton B.R."/>
            <person name="Clegg M.T."/>
            <person name="Duvall M.R."/>
        </authorList>
    </citation>
    <scope>NUCLEOTIDE SEQUENCE [LARGE SCALE GENOMIC DNA]</scope>
    <source>
        <strain evidence="2">GP69</strain>
    </source>
</reference>
<proteinExistence type="predicted"/>
<dbReference type="InterPro" id="IPR029064">
    <property type="entry name" value="Ribosomal_eL30-like_sf"/>
</dbReference>
<accession>A0A2K4ZBY7</accession>
<dbReference type="Proteomes" id="UP000236311">
    <property type="component" value="Unassembled WGS sequence"/>
</dbReference>
<keyword evidence="2" id="KW-0687">Ribonucleoprotein</keyword>
<keyword evidence="2" id="KW-0689">Ribosomal protein</keyword>